<dbReference type="EMBL" id="JAWWNJ010000015">
    <property type="protein sequence ID" value="KAK7040513.1"/>
    <property type="molecule type" value="Genomic_DNA"/>
</dbReference>
<feature type="active site" description="Nucleophile" evidence="13">
    <location>
        <position position="245"/>
    </location>
</feature>
<feature type="binding site" evidence="17">
    <location>
        <position position="392"/>
    </location>
    <ligand>
        <name>substrate</name>
    </ligand>
</feature>
<feature type="disulfide bond" evidence="16">
    <location>
        <begin position="49"/>
        <end position="57"/>
    </location>
</feature>
<keyword evidence="8 15" id="KW-0106">Calcium</keyword>
<accession>A0AAW0CPR2</accession>
<evidence type="ECO:0000313" key="21">
    <source>
        <dbReference type="EMBL" id="KAK7040513.1"/>
    </source>
</evidence>
<dbReference type="SMART" id="SM00642">
    <property type="entry name" value="Aamy"/>
    <property type="match status" value="1"/>
</dbReference>
<organism evidence="21 22">
    <name type="scientific">Favolaschia claudopus</name>
    <dbReference type="NCBI Taxonomy" id="2862362"/>
    <lineage>
        <taxon>Eukaryota</taxon>
        <taxon>Fungi</taxon>
        <taxon>Dikarya</taxon>
        <taxon>Basidiomycota</taxon>
        <taxon>Agaricomycotina</taxon>
        <taxon>Agaricomycetes</taxon>
        <taxon>Agaricomycetidae</taxon>
        <taxon>Agaricales</taxon>
        <taxon>Marasmiineae</taxon>
        <taxon>Mycenaceae</taxon>
        <taxon>Favolaschia</taxon>
    </lineage>
</organism>
<keyword evidence="11" id="KW-0119">Carbohydrate metabolism</keyword>
<reference evidence="21 22" key="1">
    <citation type="journal article" date="2024" name="J Genomics">
        <title>Draft genome sequencing and assembly of Favolaschia claudopus CIRM-BRFM 2984 isolated from oak limbs.</title>
        <authorList>
            <person name="Navarro D."/>
            <person name="Drula E."/>
            <person name="Chaduli D."/>
            <person name="Cazenave R."/>
            <person name="Ahrendt S."/>
            <person name="Wang J."/>
            <person name="Lipzen A."/>
            <person name="Daum C."/>
            <person name="Barry K."/>
            <person name="Grigoriev I.V."/>
            <person name="Favel A."/>
            <person name="Rosso M.N."/>
            <person name="Martin F."/>
        </authorList>
    </citation>
    <scope>NUCLEOTIDE SEQUENCE [LARGE SCALE GENOMIC DNA]</scope>
    <source>
        <strain evidence="21 22">CIRM-BRFM 2984</strain>
    </source>
</reference>
<dbReference type="InterPro" id="IPR013780">
    <property type="entry name" value="Glyco_hydro_b"/>
</dbReference>
<evidence type="ECO:0000256" key="8">
    <source>
        <dbReference type="ARBA" id="ARBA00022837"/>
    </source>
</evidence>
<evidence type="ECO:0000256" key="15">
    <source>
        <dbReference type="PIRSR" id="PIRSR001024-3"/>
    </source>
</evidence>
<dbReference type="Gene3D" id="2.60.40.1180">
    <property type="entry name" value="Golgi alpha-mannosidase II"/>
    <property type="match status" value="1"/>
</dbReference>
<feature type="binding site" evidence="15">
    <location>
        <position position="249"/>
    </location>
    <ligand>
        <name>Ca(2+)</name>
        <dbReference type="ChEBI" id="CHEBI:29108"/>
        <label>1</label>
    </ligand>
</feature>
<feature type="region of interest" description="Disordered" evidence="18">
    <location>
        <begin position="513"/>
        <end position="534"/>
    </location>
</feature>
<evidence type="ECO:0000256" key="1">
    <source>
        <dbReference type="ARBA" id="ARBA00000548"/>
    </source>
</evidence>
<feature type="disulfide bond" evidence="16">
    <location>
        <begin position="189"/>
        <end position="203"/>
    </location>
</feature>
<feature type="site" description="Transition state stabilizer" evidence="14">
    <location>
        <position position="345"/>
    </location>
</feature>
<dbReference type="InterPro" id="IPR013777">
    <property type="entry name" value="A-amylase-like"/>
</dbReference>
<evidence type="ECO:0000256" key="2">
    <source>
        <dbReference type="ARBA" id="ARBA00001913"/>
    </source>
</evidence>
<comment type="caution">
    <text evidence="21">The sequence shown here is derived from an EMBL/GenBank/DDBJ whole genome shotgun (WGS) entry which is preliminary data.</text>
</comment>
<sequence>MLPIALALLLALTPISPVLAASASEWASKSIYQLVTDRFATSINSSTPCDTSQRTYCGGSWAGITQHLDYIQDMGFDAVWISPISKNLDGTAYGDGYWLTDLDTTSSRFGTAQDLKNLSAALHARGMYLMLDVVVNHFAALPQNSSSSSLLSTASKTSLTSPLGDLLDISINYPDLLPLSNEADFHPACFIADYTNQTEVEQCWLGDERLPLPDVNTEDPDVVETLYKWIADMVKEYGVDGVRIDTVKHIRRAFWEGFTQRAGVFTLGEVETDNATYAASYLGAVDGVLDYPTWYKLIMAFASVSGNLSAIQDAPSLPSLASPPSSSSSSKSQPVLTGSFLENHDQPRFPSFTHDVALRKNAMVWPFVGDGLPIVYYGQEQGYEGGGDPSNREALWLSGYKSDKPGVALLKTLNGVRKQAIKANESFLATPAHWITQSEPSTIMLSKPPLLTLFTNVGANDSTYQPTWRIPAGLYAPGTTLIDVLACRAVAVGSGGNETAVAGGVVSEAEGAGKDAAREKKKKRDGASAEGETLVKAKGGMPQVLIPASMLSRSGDGVCPALATGPGEGAGREGTGAASMQSRVGRGLAVVGALGVVALL</sequence>
<protein>
    <recommendedName>
        <fullName evidence="4">alpha-amylase</fullName>
        <ecNumber evidence="4">3.2.1.1</ecNumber>
    </recommendedName>
</protein>
<comment type="cofactor">
    <cofactor evidence="2">
        <name>Ca(2+)</name>
        <dbReference type="ChEBI" id="CHEBI:29108"/>
    </cofactor>
</comment>
<gene>
    <name evidence="21" type="ORF">R3P38DRAFT_3180291</name>
</gene>
<evidence type="ECO:0000256" key="4">
    <source>
        <dbReference type="ARBA" id="ARBA00012595"/>
    </source>
</evidence>
<keyword evidence="9 16" id="KW-1015">Disulfide bond</keyword>
<keyword evidence="5 15" id="KW-0479">Metal-binding</keyword>
<dbReference type="InterPro" id="IPR015340">
    <property type="entry name" value="A_amylase_C_dom"/>
</dbReference>
<evidence type="ECO:0000256" key="7">
    <source>
        <dbReference type="ARBA" id="ARBA00022801"/>
    </source>
</evidence>
<evidence type="ECO:0000256" key="3">
    <source>
        <dbReference type="ARBA" id="ARBA00008061"/>
    </source>
</evidence>
<proteinExistence type="inferred from homology"/>
<dbReference type="InterPro" id="IPR006047">
    <property type="entry name" value="GH13_cat_dom"/>
</dbReference>
<feature type="binding site" evidence="15">
    <location>
        <position position="214"/>
    </location>
    <ligand>
        <name>Ca(2+)</name>
        <dbReference type="ChEBI" id="CHEBI:29108"/>
        <label>1</label>
    </ligand>
</feature>
<keyword evidence="22" id="KW-1185">Reference proteome</keyword>
<evidence type="ECO:0000256" key="9">
    <source>
        <dbReference type="ARBA" id="ARBA00023157"/>
    </source>
</evidence>
<dbReference type="EC" id="3.2.1.1" evidence="4"/>
<dbReference type="GO" id="GO:0004556">
    <property type="term" value="F:alpha-amylase activity"/>
    <property type="evidence" value="ECO:0007669"/>
    <property type="project" value="UniProtKB-EC"/>
</dbReference>
<evidence type="ECO:0000256" key="11">
    <source>
        <dbReference type="ARBA" id="ARBA00023277"/>
    </source>
</evidence>
<dbReference type="Proteomes" id="UP001362999">
    <property type="component" value="Unassembled WGS sequence"/>
</dbReference>
<dbReference type="GO" id="GO:0016052">
    <property type="term" value="P:carbohydrate catabolic process"/>
    <property type="evidence" value="ECO:0007669"/>
    <property type="project" value="InterPro"/>
</dbReference>
<evidence type="ECO:0000256" key="5">
    <source>
        <dbReference type="ARBA" id="ARBA00022723"/>
    </source>
</evidence>
<feature type="binding site" evidence="17">
    <location>
        <position position="98"/>
    </location>
    <ligand>
        <name>substrate</name>
    </ligand>
</feature>
<feature type="binding site" evidence="15">
    <location>
        <position position="136"/>
    </location>
    <ligand>
        <name>Ca(2+)</name>
        <dbReference type="ChEBI" id="CHEBI:29108"/>
        <label>1</label>
    </ligand>
</feature>
<evidence type="ECO:0000256" key="19">
    <source>
        <dbReference type="SAM" id="SignalP"/>
    </source>
</evidence>
<evidence type="ECO:0000256" key="17">
    <source>
        <dbReference type="PIRSR" id="PIRSR001024-5"/>
    </source>
</evidence>
<evidence type="ECO:0000256" key="13">
    <source>
        <dbReference type="PIRSR" id="PIRSR001024-1"/>
    </source>
</evidence>
<evidence type="ECO:0000259" key="20">
    <source>
        <dbReference type="SMART" id="SM00642"/>
    </source>
</evidence>
<dbReference type="AlphaFoldDB" id="A0AAW0CPR2"/>
<evidence type="ECO:0000256" key="12">
    <source>
        <dbReference type="ARBA" id="ARBA00023295"/>
    </source>
</evidence>
<feature type="binding site" evidence="17">
    <location>
        <position position="137"/>
    </location>
    <ligand>
        <name>substrate</name>
    </ligand>
</feature>
<evidence type="ECO:0000313" key="22">
    <source>
        <dbReference type="Proteomes" id="UP001362999"/>
    </source>
</evidence>
<dbReference type="GO" id="GO:0005509">
    <property type="term" value="F:calcium ion binding"/>
    <property type="evidence" value="ECO:0007669"/>
    <property type="project" value="InterPro"/>
</dbReference>
<feature type="binding site" evidence="15">
    <location>
        <position position="269"/>
    </location>
    <ligand>
        <name>Ca(2+)</name>
        <dbReference type="ChEBI" id="CHEBI:29108"/>
        <label>2</label>
    </ligand>
</feature>
<feature type="binding site" evidence="17">
    <location>
        <position position="345"/>
    </location>
    <ligand>
        <name>substrate</name>
    </ligand>
</feature>
<keyword evidence="7 21" id="KW-0378">Hydrolase</keyword>
<feature type="chain" id="PRO_5043776867" description="alpha-amylase" evidence="19">
    <location>
        <begin position="21"/>
        <end position="600"/>
    </location>
</feature>
<keyword evidence="10" id="KW-0325">Glycoprotein</keyword>
<evidence type="ECO:0000256" key="6">
    <source>
        <dbReference type="ARBA" id="ARBA00022729"/>
    </source>
</evidence>
<comment type="catalytic activity">
    <reaction evidence="1">
        <text>Endohydrolysis of (1-&gt;4)-alpha-D-glucosidic linkages in polysaccharides containing three or more (1-&gt;4)-alpha-linked D-glucose units.</text>
        <dbReference type="EC" id="3.2.1.1"/>
    </reaction>
</comment>
<name>A0AAW0CPR2_9AGAR</name>
<dbReference type="SUPFAM" id="SSF51011">
    <property type="entry name" value="Glycosyl hydrolase domain"/>
    <property type="match status" value="1"/>
</dbReference>
<keyword evidence="6 19" id="KW-0732">Signal</keyword>
<dbReference type="Gene3D" id="3.20.20.80">
    <property type="entry name" value="Glycosidases"/>
    <property type="match status" value="1"/>
</dbReference>
<dbReference type="Pfam" id="PF00128">
    <property type="entry name" value="Alpha-amylase"/>
    <property type="match status" value="1"/>
</dbReference>
<feature type="binding site" evidence="15">
    <location>
        <position position="245"/>
    </location>
    <ligand>
        <name>Ca(2+)</name>
        <dbReference type="ChEBI" id="CHEBI:29108"/>
        <label>2</label>
    </ligand>
</feature>
<dbReference type="Pfam" id="PF09260">
    <property type="entry name" value="A_amylase_dom_C"/>
    <property type="match status" value="1"/>
</dbReference>
<feature type="binding site" evidence="15">
    <location>
        <position position="201"/>
    </location>
    <ligand>
        <name>Ca(2+)</name>
        <dbReference type="ChEBI" id="CHEBI:29108"/>
        <label>1</label>
    </ligand>
</feature>
<dbReference type="CDD" id="cd11319">
    <property type="entry name" value="AmyAc_euk_AmyA"/>
    <property type="match status" value="1"/>
</dbReference>
<dbReference type="InterPro" id="IPR017853">
    <property type="entry name" value="GH"/>
</dbReference>
<evidence type="ECO:0000256" key="14">
    <source>
        <dbReference type="PIRSR" id="PIRSR001024-2"/>
    </source>
</evidence>
<evidence type="ECO:0000256" key="18">
    <source>
        <dbReference type="SAM" id="MobiDB-lite"/>
    </source>
</evidence>
<feature type="active site" description="Proton donor" evidence="13">
    <location>
        <position position="269"/>
    </location>
</feature>
<feature type="binding site" evidence="17">
    <location>
        <position position="243"/>
    </location>
    <ligand>
        <name>substrate</name>
    </ligand>
</feature>
<feature type="domain" description="Glycosyl hydrolase family 13 catalytic" evidence="20">
    <location>
        <begin position="33"/>
        <end position="417"/>
    </location>
</feature>
<dbReference type="PIRSF" id="PIRSF001024">
    <property type="entry name" value="Alph-amyl_fung"/>
    <property type="match status" value="1"/>
</dbReference>
<comment type="similarity">
    <text evidence="3">Belongs to the glycosyl hydrolase 13 family.</text>
</comment>
<keyword evidence="12" id="KW-0326">Glycosidase</keyword>
<feature type="signal peptide" evidence="19">
    <location>
        <begin position="1"/>
        <end position="20"/>
    </location>
</feature>
<dbReference type="PANTHER" id="PTHR10357:SF215">
    <property type="entry name" value="ALPHA-AMYLASE 1"/>
    <property type="match status" value="1"/>
</dbReference>
<dbReference type="FunFam" id="3.20.20.80:FF:000120">
    <property type="entry name" value="Alpha-amylase A"/>
    <property type="match status" value="1"/>
</dbReference>
<evidence type="ECO:0000256" key="10">
    <source>
        <dbReference type="ARBA" id="ARBA00023180"/>
    </source>
</evidence>
<dbReference type="SUPFAM" id="SSF51445">
    <property type="entry name" value="(Trans)glycosidases"/>
    <property type="match status" value="1"/>
</dbReference>
<dbReference type="PANTHER" id="PTHR10357">
    <property type="entry name" value="ALPHA-AMYLASE FAMILY MEMBER"/>
    <property type="match status" value="1"/>
</dbReference>
<evidence type="ECO:0000256" key="16">
    <source>
        <dbReference type="PIRSR" id="PIRSR001024-4"/>
    </source>
</evidence>